<dbReference type="PROSITE" id="PS51782">
    <property type="entry name" value="LYSM"/>
    <property type="match status" value="1"/>
</dbReference>
<dbReference type="OrthoDB" id="9779340at2"/>
<name>A0A1M6BTM2_9FIRM</name>
<dbReference type="PANTHER" id="PTHR33734:SF22">
    <property type="entry name" value="MEMBRANE-BOUND LYTIC MUREIN TRANSGLYCOSYLASE D"/>
    <property type="match status" value="1"/>
</dbReference>
<gene>
    <name evidence="2" type="ORF">SAMN02745176_00529</name>
</gene>
<protein>
    <submittedName>
        <fullName evidence="2">LysM domain-containing protein</fullName>
    </submittedName>
</protein>
<reference evidence="2 3" key="1">
    <citation type="submission" date="2016-11" db="EMBL/GenBank/DDBJ databases">
        <authorList>
            <person name="Jaros S."/>
            <person name="Januszkiewicz K."/>
            <person name="Wedrychowicz H."/>
        </authorList>
    </citation>
    <scope>NUCLEOTIDE SEQUENCE [LARGE SCALE GENOMIC DNA]</scope>
    <source>
        <strain evidence="2 3">DSM 19022</strain>
    </source>
</reference>
<dbReference type="AlphaFoldDB" id="A0A1M6BTM2"/>
<dbReference type="InterPro" id="IPR018392">
    <property type="entry name" value="LysM"/>
</dbReference>
<dbReference type="PANTHER" id="PTHR33734">
    <property type="entry name" value="LYSM DOMAIN-CONTAINING GPI-ANCHORED PROTEIN 2"/>
    <property type="match status" value="1"/>
</dbReference>
<evidence type="ECO:0000313" key="2">
    <source>
        <dbReference type="EMBL" id="SHI52089.1"/>
    </source>
</evidence>
<dbReference type="InterPro" id="IPR024300">
    <property type="entry name" value="SipL_SPOCS_dom"/>
</dbReference>
<dbReference type="RefSeq" id="WP_073024230.1">
    <property type="nucleotide sequence ID" value="NZ_FQZS01000004.1"/>
</dbReference>
<proteinExistence type="predicted"/>
<evidence type="ECO:0000313" key="3">
    <source>
        <dbReference type="Proteomes" id="UP000184442"/>
    </source>
</evidence>
<dbReference type="EMBL" id="FQZS01000004">
    <property type="protein sequence ID" value="SHI52089.1"/>
    <property type="molecule type" value="Genomic_DNA"/>
</dbReference>
<dbReference type="GO" id="GO:0008932">
    <property type="term" value="F:lytic endotransglycosylase activity"/>
    <property type="evidence" value="ECO:0007669"/>
    <property type="project" value="TreeGrafter"/>
</dbReference>
<evidence type="ECO:0000259" key="1">
    <source>
        <dbReference type="PROSITE" id="PS51782"/>
    </source>
</evidence>
<sequence>MPVELIKNPLKLCRIIGQEISSTVVEEDINVPDVSPDVYKILYPSARVIIKNSETAGDKVMIDGQVLMNVLYAADMEGRPLNCINISADFSHSIEVPGAKPRMKEWVDVVIQHVESEIINSRKIRIRVIMDINCMVEDIFDMELPVDARGAADIQVLRESFGVKELAGLMKDKYTIKEEMELSPEKPAVDEVLKTDFKAAIKDLVTMDGKLQISGSLCFTLLYKSSNDGSIENFEGEIPFTEYIEMPEAESNMESIADLQLKDCYLDVYENDEGQNKKISVNANMDLIGKTYKDLAPDILNDLYSPTSELEMEKEDYVFDEFMGRAINSTVIKESLSINPKSPEIEKVCSMDARVIVNEVKVMDDKVAVEGTLDVDCIYASSFSGEPMNALKDQYPFRTVLDLYGVNTEMNARVACNIDSITFSAISNTIVDFRIIIITIVDAYNKRTKKLIDKVEEKEGIVLDYNTLPAVTVYVVGKNDTLWKVAKKYNTTVDAIAKVNNIENPDKINEGDKILIMKNMRLSKK</sequence>
<dbReference type="STRING" id="1122184.SAMN02745176_00529"/>
<dbReference type="SUPFAM" id="SSF54106">
    <property type="entry name" value="LysM domain"/>
    <property type="match status" value="1"/>
</dbReference>
<feature type="domain" description="LysM" evidence="1">
    <location>
        <begin position="472"/>
        <end position="516"/>
    </location>
</feature>
<organism evidence="2 3">
    <name type="scientific">Lutispora thermophila DSM 19022</name>
    <dbReference type="NCBI Taxonomy" id="1122184"/>
    <lineage>
        <taxon>Bacteria</taxon>
        <taxon>Bacillati</taxon>
        <taxon>Bacillota</taxon>
        <taxon>Clostridia</taxon>
        <taxon>Lutisporales</taxon>
        <taxon>Lutisporaceae</taxon>
        <taxon>Lutispora</taxon>
    </lineage>
</organism>
<accession>A0A1M6BTM2</accession>
<dbReference type="SMART" id="SM00257">
    <property type="entry name" value="LysM"/>
    <property type="match status" value="1"/>
</dbReference>
<keyword evidence="3" id="KW-1185">Reference proteome</keyword>
<dbReference type="InterPro" id="IPR036779">
    <property type="entry name" value="LysM_dom_sf"/>
</dbReference>
<dbReference type="CDD" id="cd00118">
    <property type="entry name" value="LysM"/>
    <property type="match status" value="1"/>
</dbReference>
<dbReference type="Proteomes" id="UP000184442">
    <property type="component" value="Unassembled WGS sequence"/>
</dbReference>
<dbReference type="Pfam" id="PF12673">
    <property type="entry name" value="SipL"/>
    <property type="match status" value="3"/>
</dbReference>
<dbReference type="Gene3D" id="3.10.350.10">
    <property type="entry name" value="LysM domain"/>
    <property type="match status" value="1"/>
</dbReference>
<dbReference type="Pfam" id="PF01476">
    <property type="entry name" value="LysM"/>
    <property type="match status" value="1"/>
</dbReference>